<name>A0ABU2MLF9_9ACTN</name>
<feature type="compositionally biased region" description="Pro residues" evidence="1">
    <location>
        <begin position="35"/>
        <end position="46"/>
    </location>
</feature>
<keyword evidence="3" id="KW-1185">Reference proteome</keyword>
<organism evidence="2 3">
    <name type="scientific">Streptomyces litchfieldiae</name>
    <dbReference type="NCBI Taxonomy" id="3075543"/>
    <lineage>
        <taxon>Bacteria</taxon>
        <taxon>Bacillati</taxon>
        <taxon>Actinomycetota</taxon>
        <taxon>Actinomycetes</taxon>
        <taxon>Kitasatosporales</taxon>
        <taxon>Streptomycetaceae</taxon>
        <taxon>Streptomyces</taxon>
    </lineage>
</organism>
<gene>
    <name evidence="2" type="ORF">RM590_07335</name>
</gene>
<comment type="caution">
    <text evidence="2">The sequence shown here is derived from an EMBL/GenBank/DDBJ whole genome shotgun (WGS) entry which is preliminary data.</text>
</comment>
<reference evidence="3" key="1">
    <citation type="submission" date="2023-07" db="EMBL/GenBank/DDBJ databases">
        <title>30 novel species of actinomycetes from the DSMZ collection.</title>
        <authorList>
            <person name="Nouioui I."/>
        </authorList>
    </citation>
    <scope>NUCLEOTIDE SEQUENCE [LARGE SCALE GENOMIC DNA]</scope>
    <source>
        <strain evidence="3">DSM 44938</strain>
    </source>
</reference>
<dbReference type="RefSeq" id="WP_311703570.1">
    <property type="nucleotide sequence ID" value="NZ_JAVREL010000003.1"/>
</dbReference>
<accession>A0ABU2MLF9</accession>
<dbReference type="EMBL" id="JAVREL010000003">
    <property type="protein sequence ID" value="MDT0342438.1"/>
    <property type="molecule type" value="Genomic_DNA"/>
</dbReference>
<feature type="region of interest" description="Disordered" evidence="1">
    <location>
        <begin position="33"/>
        <end position="52"/>
    </location>
</feature>
<dbReference type="Proteomes" id="UP001183246">
    <property type="component" value="Unassembled WGS sequence"/>
</dbReference>
<evidence type="ECO:0000313" key="2">
    <source>
        <dbReference type="EMBL" id="MDT0342438.1"/>
    </source>
</evidence>
<evidence type="ECO:0000313" key="3">
    <source>
        <dbReference type="Proteomes" id="UP001183246"/>
    </source>
</evidence>
<evidence type="ECO:0000256" key="1">
    <source>
        <dbReference type="SAM" id="MobiDB-lite"/>
    </source>
</evidence>
<protein>
    <submittedName>
        <fullName evidence="2">Uncharacterized protein</fullName>
    </submittedName>
</protein>
<proteinExistence type="predicted"/>
<sequence>MSGCLHTGRLDRREDGAHCADCGALIYAASTVPAERPPPVAVPAPPLADATP</sequence>